<sequence length="573" mass="65453">MEIYPTQSSTSTLTTTISNGANSLYREESDSIASSVSSDGKQEQATRSSRPTTPLAGNNNNNNNNTHTAASGAAGKRRRHGSEDESGNRDVILLCLHYLKTNNHAGLALLARQRGVPPTLRRRVWPVLLKYHPYVISPFISPNVENDEDAQLPADGKIRRELLKYFRVRTKAEENVPSGSSSPNSMDNNNGNSPSPVEDEIVRILEAAIYKFFNKWGAITKYDSGFAWIALGLAEWFPPIPNSNYVLIGRDCINKNDPLNRHLTQLNEYTEDSGTLATEEEFVLDHHSMSTLDENAQLMTFAEVYERLVLVLLHSKEEKDGGPLVELRRGSIETLEELHPTKTITDLISSNSLNQQELLFKTGKIETRVQFFLVAFAKLLPELYRSLSEDDMLNNNSNKHSQWLTWWLKYCGAKALNKFDRGRLWDLLLGFRYHYNQFADEYHDSAKVLKRFKKLYDVDLDLIDTKNVDLSSDIFWYKPGEANELKWCQIDYQLQMTFVYVAILQRNEGKLLELDQVEIAEFLNRLPPCVFHSDSQVELSSDSSTNDFNKVLKSAGELWRGWLWNEIRDEIND</sequence>
<feature type="compositionally biased region" description="Polar residues" evidence="1">
    <location>
        <begin position="177"/>
        <end position="195"/>
    </location>
</feature>
<evidence type="ECO:0000313" key="2">
    <source>
        <dbReference type="EMBL" id="ODV71891.1"/>
    </source>
</evidence>
<protein>
    <recommendedName>
        <fullName evidence="4">Rab-GAP TBC domain-containing protein</fullName>
    </recommendedName>
</protein>
<evidence type="ECO:0008006" key="4">
    <source>
        <dbReference type="Google" id="ProtNLM"/>
    </source>
</evidence>
<feature type="compositionally biased region" description="Polar residues" evidence="1">
    <location>
        <begin position="43"/>
        <end position="57"/>
    </location>
</feature>
<accession>A0A1E4RXG7</accession>
<reference evidence="2 3" key="1">
    <citation type="journal article" date="2016" name="Proc. Natl. Acad. Sci. U.S.A.">
        <title>Comparative genomics of biotechnologically important yeasts.</title>
        <authorList>
            <person name="Riley R."/>
            <person name="Haridas S."/>
            <person name="Wolfe K.H."/>
            <person name="Lopes M.R."/>
            <person name="Hittinger C.T."/>
            <person name="Goeker M."/>
            <person name="Salamov A.A."/>
            <person name="Wisecaver J.H."/>
            <person name="Long T.M."/>
            <person name="Calvey C.H."/>
            <person name="Aerts A.L."/>
            <person name="Barry K.W."/>
            <person name="Choi C."/>
            <person name="Clum A."/>
            <person name="Coughlan A.Y."/>
            <person name="Deshpande S."/>
            <person name="Douglass A.P."/>
            <person name="Hanson S.J."/>
            <person name="Klenk H.-P."/>
            <person name="LaButti K.M."/>
            <person name="Lapidus A."/>
            <person name="Lindquist E.A."/>
            <person name="Lipzen A.M."/>
            <person name="Meier-Kolthoff J.P."/>
            <person name="Ohm R.A."/>
            <person name="Otillar R.P."/>
            <person name="Pangilinan J.L."/>
            <person name="Peng Y."/>
            <person name="Rokas A."/>
            <person name="Rosa C.A."/>
            <person name="Scheuner C."/>
            <person name="Sibirny A.A."/>
            <person name="Slot J.C."/>
            <person name="Stielow J.B."/>
            <person name="Sun H."/>
            <person name="Kurtzman C.P."/>
            <person name="Blackwell M."/>
            <person name="Grigoriev I.V."/>
            <person name="Jeffries T.W."/>
        </authorList>
    </citation>
    <scope>NUCLEOTIDE SEQUENCE [LARGE SCALE GENOMIC DNA]</scope>
    <source>
        <strain evidence="3">ATCC 18201 / CBS 1600 / BCRC 20928 / JCM 3617 / NBRC 0987 / NRRL Y-1542</strain>
    </source>
</reference>
<dbReference type="Gene3D" id="1.10.472.80">
    <property type="entry name" value="Ypt/Rab-GAP domain of gyp1p, domain 3"/>
    <property type="match status" value="1"/>
</dbReference>
<dbReference type="OMA" id="FADEYHD"/>
<dbReference type="AlphaFoldDB" id="A0A1E4RXG7"/>
<dbReference type="EMBL" id="KV453937">
    <property type="protein sequence ID" value="ODV71891.1"/>
    <property type="molecule type" value="Genomic_DNA"/>
</dbReference>
<dbReference type="GeneID" id="30991999"/>
<feature type="region of interest" description="Disordered" evidence="1">
    <location>
        <begin position="27"/>
        <end position="86"/>
    </location>
</feature>
<dbReference type="STRING" id="983966.A0A1E4RXG7"/>
<keyword evidence="3" id="KW-1185">Reference proteome</keyword>
<name>A0A1E4RXG7_CYBJN</name>
<dbReference type="InterPro" id="IPR035969">
    <property type="entry name" value="Rab-GAP_TBC_sf"/>
</dbReference>
<dbReference type="SUPFAM" id="SSF47923">
    <property type="entry name" value="Ypt/Rab-GAP domain of gyp1p"/>
    <property type="match status" value="1"/>
</dbReference>
<dbReference type="Proteomes" id="UP000094389">
    <property type="component" value="Unassembled WGS sequence"/>
</dbReference>
<gene>
    <name evidence="2" type="ORF">CYBJADRAFT_24850</name>
</gene>
<evidence type="ECO:0000313" key="3">
    <source>
        <dbReference type="Proteomes" id="UP000094389"/>
    </source>
</evidence>
<feature type="region of interest" description="Disordered" evidence="1">
    <location>
        <begin position="173"/>
        <end position="197"/>
    </location>
</feature>
<proteinExistence type="predicted"/>
<evidence type="ECO:0000256" key="1">
    <source>
        <dbReference type="SAM" id="MobiDB-lite"/>
    </source>
</evidence>
<dbReference type="OrthoDB" id="27140at2759"/>
<organism evidence="2 3">
    <name type="scientific">Cyberlindnera jadinii (strain ATCC 18201 / CBS 1600 / BCRC 20928 / JCM 3617 / NBRC 0987 / NRRL Y-1542)</name>
    <name type="common">Torula yeast</name>
    <name type="synonym">Candida utilis</name>
    <dbReference type="NCBI Taxonomy" id="983966"/>
    <lineage>
        <taxon>Eukaryota</taxon>
        <taxon>Fungi</taxon>
        <taxon>Dikarya</taxon>
        <taxon>Ascomycota</taxon>
        <taxon>Saccharomycotina</taxon>
        <taxon>Saccharomycetes</taxon>
        <taxon>Phaffomycetales</taxon>
        <taxon>Phaffomycetaceae</taxon>
        <taxon>Cyberlindnera</taxon>
    </lineage>
</organism>
<dbReference type="RefSeq" id="XP_020068930.1">
    <property type="nucleotide sequence ID" value="XM_020217603.1"/>
</dbReference>